<sequence length="472" mass="50993">MHHSARDTLMGIYRALSVALREVNDSRLRVYEQLEVSIQELEVTNQRLQDDSARDKKRIRSLTQSVECLEQRTAELQTLVDELRAAERTYRAAAAATAGPGDDEDGQEDSETRVPSTSDQLAERVGLLEQQLTEVRERERKERERRQWAEMEVATAQQECSELRHEMAALRERSVKLHTLAEEVHALEEHRLSPFMRHCSLRASSASPQMAGESRAAGSASADRARSVWGEDAGRLSSAAEDAGSAPASLISDLDAHYRVLLDHMDKYEWMVSSRPARPPTPDQPSSLSLLEELQLSAAAADQPPAALRAAPLRDSGPASLMLLGAPSDGDASSSGFSEGSDPSRAVSRATQTPDGEVTTLPQRKATGTLQHSTQYKQLFQEIFQVLKKPVLVSPALGSVTAPLAASASQAAEGPPCCEPPGWVVARCLVSGGRQRCADGGVFLLGGERATDSGGERLADGESDTEPPVGTA</sequence>
<comment type="similarity">
    <text evidence="1">Belongs to the CDR2 family.</text>
</comment>
<dbReference type="Proteomes" id="UP000440578">
    <property type="component" value="Unassembled WGS sequence"/>
</dbReference>
<keyword evidence="2" id="KW-0175">Coiled coil</keyword>
<dbReference type="EMBL" id="VIIS01000817">
    <property type="protein sequence ID" value="KAF0304751.1"/>
    <property type="molecule type" value="Genomic_DNA"/>
</dbReference>
<name>A0A6A4WRL6_AMPAM</name>
<evidence type="ECO:0000313" key="5">
    <source>
        <dbReference type="Proteomes" id="UP000440578"/>
    </source>
</evidence>
<dbReference type="InterPro" id="IPR026079">
    <property type="entry name" value="CDR2"/>
</dbReference>
<dbReference type="OrthoDB" id="10059415at2759"/>
<feature type="compositionally biased region" description="Polar residues" evidence="3">
    <location>
        <begin position="349"/>
        <end position="369"/>
    </location>
</feature>
<evidence type="ECO:0000256" key="3">
    <source>
        <dbReference type="SAM" id="MobiDB-lite"/>
    </source>
</evidence>
<feature type="compositionally biased region" description="Basic and acidic residues" evidence="3">
    <location>
        <begin position="449"/>
        <end position="460"/>
    </location>
</feature>
<evidence type="ECO:0000256" key="1">
    <source>
        <dbReference type="ARBA" id="ARBA00009019"/>
    </source>
</evidence>
<dbReference type="AlphaFoldDB" id="A0A6A4WRL6"/>
<reference evidence="4 5" key="1">
    <citation type="submission" date="2019-07" db="EMBL/GenBank/DDBJ databases">
        <title>Draft genome assembly of a fouling barnacle, Amphibalanus amphitrite (Darwin, 1854): The first reference genome for Thecostraca.</title>
        <authorList>
            <person name="Kim W."/>
        </authorList>
    </citation>
    <scope>NUCLEOTIDE SEQUENCE [LARGE SCALE GENOMIC DNA]</scope>
    <source>
        <strain evidence="4">SNU_AA5</strain>
        <tissue evidence="4">Soma without cirri and trophi</tissue>
    </source>
</reference>
<dbReference type="PANTHER" id="PTHR19232">
    <property type="entry name" value="CENTROCORTIN FAMILY MEMBER"/>
    <property type="match status" value="1"/>
</dbReference>
<proteinExistence type="inferred from homology"/>
<evidence type="ECO:0000256" key="2">
    <source>
        <dbReference type="ARBA" id="ARBA00023054"/>
    </source>
</evidence>
<dbReference type="PANTHER" id="PTHR19232:SF7">
    <property type="entry name" value="CENTROCORTIN, ISOFORM A"/>
    <property type="match status" value="1"/>
</dbReference>
<feature type="region of interest" description="Disordered" evidence="3">
    <location>
        <begin position="91"/>
        <end position="120"/>
    </location>
</feature>
<accession>A0A6A4WRL6</accession>
<gene>
    <name evidence="4" type="primary">CDR2_1</name>
    <name evidence="4" type="ORF">FJT64_023512</name>
</gene>
<protein>
    <submittedName>
        <fullName evidence="4">Cerebellar degeneration-related protein 2</fullName>
    </submittedName>
</protein>
<feature type="region of interest" description="Disordered" evidence="3">
    <location>
        <begin position="446"/>
        <end position="472"/>
    </location>
</feature>
<feature type="compositionally biased region" description="Low complexity" evidence="3">
    <location>
        <begin position="211"/>
        <end position="222"/>
    </location>
</feature>
<feature type="region of interest" description="Disordered" evidence="3">
    <location>
        <begin position="319"/>
        <end position="369"/>
    </location>
</feature>
<feature type="region of interest" description="Disordered" evidence="3">
    <location>
        <begin position="204"/>
        <end position="225"/>
    </location>
</feature>
<keyword evidence="5" id="KW-1185">Reference proteome</keyword>
<organism evidence="4 5">
    <name type="scientific">Amphibalanus amphitrite</name>
    <name type="common">Striped barnacle</name>
    <name type="synonym">Balanus amphitrite</name>
    <dbReference type="NCBI Taxonomy" id="1232801"/>
    <lineage>
        <taxon>Eukaryota</taxon>
        <taxon>Metazoa</taxon>
        <taxon>Ecdysozoa</taxon>
        <taxon>Arthropoda</taxon>
        <taxon>Crustacea</taxon>
        <taxon>Multicrustacea</taxon>
        <taxon>Cirripedia</taxon>
        <taxon>Thoracica</taxon>
        <taxon>Thoracicalcarea</taxon>
        <taxon>Balanomorpha</taxon>
        <taxon>Balanoidea</taxon>
        <taxon>Balanidae</taxon>
        <taxon>Amphibalaninae</taxon>
        <taxon>Amphibalanus</taxon>
    </lineage>
</organism>
<feature type="compositionally biased region" description="Low complexity" evidence="3">
    <location>
        <begin position="325"/>
        <end position="344"/>
    </location>
</feature>
<comment type="caution">
    <text evidence="4">The sequence shown here is derived from an EMBL/GenBank/DDBJ whole genome shotgun (WGS) entry which is preliminary data.</text>
</comment>
<evidence type="ECO:0000313" key="4">
    <source>
        <dbReference type="EMBL" id="KAF0304751.1"/>
    </source>
</evidence>